<dbReference type="GO" id="GO:0070531">
    <property type="term" value="C:BRCA1-A complex"/>
    <property type="evidence" value="ECO:0007669"/>
    <property type="project" value="TreeGrafter"/>
</dbReference>
<evidence type="ECO:0000256" key="7">
    <source>
        <dbReference type="ARBA" id="ARBA00022771"/>
    </source>
</evidence>
<keyword evidence="8" id="KW-0862">Zinc</keyword>
<feature type="compositionally biased region" description="Basic and acidic residues" evidence="14">
    <location>
        <begin position="129"/>
        <end position="141"/>
    </location>
</feature>
<dbReference type="InterPro" id="IPR001357">
    <property type="entry name" value="BRCT_dom"/>
</dbReference>
<dbReference type="SUPFAM" id="SSF52113">
    <property type="entry name" value="BRCT domain"/>
    <property type="match status" value="2"/>
</dbReference>
<reference evidence="17" key="1">
    <citation type="submission" date="2025-08" db="UniProtKB">
        <authorList>
            <consortium name="Ensembl"/>
        </authorList>
    </citation>
    <scope>IDENTIFICATION</scope>
</reference>
<dbReference type="InterPro" id="IPR017907">
    <property type="entry name" value="Znf_RING_CS"/>
</dbReference>
<dbReference type="GeneID" id="115530630"/>
<dbReference type="PIRSF" id="PIRSF001734">
    <property type="entry name" value="BRCA1"/>
    <property type="match status" value="1"/>
</dbReference>
<evidence type="ECO:0000256" key="5">
    <source>
        <dbReference type="ARBA" id="ARBA00022737"/>
    </source>
</evidence>
<feature type="compositionally biased region" description="Basic and acidic residues" evidence="14">
    <location>
        <begin position="319"/>
        <end position="352"/>
    </location>
</feature>
<dbReference type="Gene3D" id="3.30.40.10">
    <property type="entry name" value="Zinc/RING finger domain, C3HC4 (zinc finger)"/>
    <property type="match status" value="1"/>
</dbReference>
<dbReference type="Gene3D" id="3.40.50.10190">
    <property type="entry name" value="BRCT domain"/>
    <property type="match status" value="2"/>
</dbReference>
<keyword evidence="6" id="KW-0227">DNA damage</keyword>
<evidence type="ECO:0000256" key="11">
    <source>
        <dbReference type="ARBA" id="ARBA00023306"/>
    </source>
</evidence>
<keyword evidence="3" id="KW-0158">Chromosome</keyword>
<dbReference type="PANTHER" id="PTHR13763">
    <property type="entry name" value="BREAST CANCER TYPE 1 SUSCEPTIBILITY PROTEIN BRCA1"/>
    <property type="match status" value="1"/>
</dbReference>
<feature type="domain" description="BRCT" evidence="16">
    <location>
        <begin position="1444"/>
        <end position="1541"/>
    </location>
</feature>
<evidence type="ECO:0000313" key="17">
    <source>
        <dbReference type="Ensembl" id="ENSGMOP00000053215.1"/>
    </source>
</evidence>
<feature type="compositionally biased region" description="Polar residues" evidence="14">
    <location>
        <begin position="859"/>
        <end position="870"/>
    </location>
</feature>
<reference evidence="17" key="2">
    <citation type="submission" date="2025-09" db="UniProtKB">
        <authorList>
            <consortium name="Ensembl"/>
        </authorList>
    </citation>
    <scope>IDENTIFICATION</scope>
</reference>
<dbReference type="InterPro" id="IPR036420">
    <property type="entry name" value="BRCT_dom_sf"/>
</dbReference>
<dbReference type="GeneTree" id="ENSGT00440000034289"/>
<evidence type="ECO:0000256" key="10">
    <source>
        <dbReference type="ARBA" id="ARBA00023242"/>
    </source>
</evidence>
<feature type="region of interest" description="Disordered" evidence="14">
    <location>
        <begin position="246"/>
        <end position="269"/>
    </location>
</feature>
<keyword evidence="9" id="KW-0234">DNA repair</keyword>
<protein>
    <recommendedName>
        <fullName evidence="12">RING-type E3 ubiquitin transferase BRCA1</fullName>
    </recommendedName>
</protein>
<dbReference type="CDD" id="cd17721">
    <property type="entry name" value="BRCT_BRCA1_rpt2"/>
    <property type="match status" value="1"/>
</dbReference>
<feature type="compositionally biased region" description="Acidic residues" evidence="14">
    <location>
        <begin position="474"/>
        <end position="483"/>
    </location>
</feature>
<gene>
    <name evidence="17" type="primary">brca1</name>
</gene>
<evidence type="ECO:0000256" key="9">
    <source>
        <dbReference type="ARBA" id="ARBA00023204"/>
    </source>
</evidence>
<feature type="region of interest" description="Disordered" evidence="14">
    <location>
        <begin position="107"/>
        <end position="149"/>
    </location>
</feature>
<dbReference type="Proteomes" id="UP000694546">
    <property type="component" value="Chromosome 18"/>
</dbReference>
<evidence type="ECO:0000259" key="16">
    <source>
        <dbReference type="PROSITE" id="PS50172"/>
    </source>
</evidence>
<dbReference type="InterPro" id="IPR031099">
    <property type="entry name" value="BRCA1-associated"/>
</dbReference>
<feature type="compositionally biased region" description="Basic and acidic residues" evidence="14">
    <location>
        <begin position="1295"/>
        <end position="1324"/>
    </location>
</feature>
<dbReference type="RefSeq" id="XP_030195151.1">
    <property type="nucleotide sequence ID" value="XM_030339291.1"/>
</dbReference>
<dbReference type="PROSITE" id="PS50089">
    <property type="entry name" value="ZF_RING_2"/>
    <property type="match status" value="1"/>
</dbReference>
<dbReference type="SUPFAM" id="SSF57850">
    <property type="entry name" value="RING/U-box"/>
    <property type="match status" value="1"/>
</dbReference>
<evidence type="ECO:0000259" key="15">
    <source>
        <dbReference type="PROSITE" id="PS50089"/>
    </source>
</evidence>
<dbReference type="InterPro" id="IPR018957">
    <property type="entry name" value="Znf_C3HC4_RING-type"/>
</dbReference>
<name>A0A8C5BWT4_GADMO</name>
<evidence type="ECO:0000256" key="14">
    <source>
        <dbReference type="SAM" id="MobiDB-lite"/>
    </source>
</evidence>
<dbReference type="SMART" id="SM00292">
    <property type="entry name" value="BRCT"/>
    <property type="match status" value="2"/>
</dbReference>
<evidence type="ECO:0000313" key="18">
    <source>
        <dbReference type="Proteomes" id="UP000694546"/>
    </source>
</evidence>
<feature type="compositionally biased region" description="Low complexity" evidence="14">
    <location>
        <begin position="307"/>
        <end position="317"/>
    </location>
</feature>
<feature type="compositionally biased region" description="Polar residues" evidence="14">
    <location>
        <begin position="799"/>
        <end position="814"/>
    </location>
</feature>
<dbReference type="PROSITE" id="PS50172">
    <property type="entry name" value="BRCT"/>
    <property type="match status" value="2"/>
</dbReference>
<dbReference type="GO" id="GO:0045944">
    <property type="term" value="P:positive regulation of transcription by RNA polymerase II"/>
    <property type="evidence" value="ECO:0007669"/>
    <property type="project" value="TreeGrafter"/>
</dbReference>
<dbReference type="GO" id="GO:0007095">
    <property type="term" value="P:mitotic G2 DNA damage checkpoint signaling"/>
    <property type="evidence" value="ECO:0007669"/>
    <property type="project" value="TreeGrafter"/>
</dbReference>
<evidence type="ECO:0000256" key="2">
    <source>
        <dbReference type="ARBA" id="ARBA00004286"/>
    </source>
</evidence>
<feature type="domain" description="RING-type" evidence="15">
    <location>
        <begin position="22"/>
        <end position="64"/>
    </location>
</feature>
<dbReference type="Pfam" id="PF00097">
    <property type="entry name" value="zf-C3HC4"/>
    <property type="match status" value="1"/>
</dbReference>
<feature type="region of interest" description="Disordered" evidence="14">
    <location>
        <begin position="1236"/>
        <end position="1336"/>
    </location>
</feature>
<dbReference type="GO" id="GO:0031436">
    <property type="term" value="C:BRCA1-BARD1 complex"/>
    <property type="evidence" value="ECO:0007669"/>
    <property type="project" value="TreeGrafter"/>
</dbReference>
<organism evidence="17 18">
    <name type="scientific">Gadus morhua</name>
    <name type="common">Atlantic cod</name>
    <dbReference type="NCBI Taxonomy" id="8049"/>
    <lineage>
        <taxon>Eukaryota</taxon>
        <taxon>Metazoa</taxon>
        <taxon>Chordata</taxon>
        <taxon>Craniata</taxon>
        <taxon>Vertebrata</taxon>
        <taxon>Euteleostomi</taxon>
        <taxon>Actinopterygii</taxon>
        <taxon>Neopterygii</taxon>
        <taxon>Teleostei</taxon>
        <taxon>Neoteleostei</taxon>
        <taxon>Acanthomorphata</taxon>
        <taxon>Zeiogadaria</taxon>
        <taxon>Gadariae</taxon>
        <taxon>Gadiformes</taxon>
        <taxon>Gadoidei</taxon>
        <taxon>Gadidae</taxon>
        <taxon>Gadus</taxon>
    </lineage>
</organism>
<evidence type="ECO:0000256" key="13">
    <source>
        <dbReference type="PROSITE-ProRule" id="PRU00175"/>
    </source>
</evidence>
<dbReference type="GO" id="GO:0004842">
    <property type="term" value="F:ubiquitin-protein transferase activity"/>
    <property type="evidence" value="ECO:0007669"/>
    <property type="project" value="TreeGrafter"/>
</dbReference>
<feature type="compositionally biased region" description="Polar residues" evidence="14">
    <location>
        <begin position="1266"/>
        <end position="1292"/>
    </location>
</feature>
<dbReference type="InterPro" id="IPR013083">
    <property type="entry name" value="Znf_RING/FYVE/PHD"/>
</dbReference>
<dbReference type="PANTHER" id="PTHR13763:SF0">
    <property type="entry name" value="BREAST CANCER TYPE 1 SUSCEPTIBILITY PROTEIN"/>
    <property type="match status" value="1"/>
</dbReference>
<dbReference type="InterPro" id="IPR001841">
    <property type="entry name" value="Znf_RING"/>
</dbReference>
<feature type="compositionally biased region" description="Polar residues" evidence="14">
    <location>
        <begin position="112"/>
        <end position="124"/>
    </location>
</feature>
<dbReference type="Ensembl" id="ENSGMOT00000042382.1">
    <property type="protein sequence ID" value="ENSGMOP00000053215.1"/>
    <property type="gene ID" value="ENSGMOG00000029005.1"/>
</dbReference>
<dbReference type="GO" id="GO:0008270">
    <property type="term" value="F:zinc ion binding"/>
    <property type="evidence" value="ECO:0007669"/>
    <property type="project" value="UniProtKB-KW"/>
</dbReference>
<comment type="subcellular location">
    <subcellularLocation>
        <location evidence="2">Chromosome</location>
    </subcellularLocation>
    <subcellularLocation>
        <location evidence="1">Nucleus</location>
    </subcellularLocation>
</comment>
<evidence type="ECO:0000256" key="6">
    <source>
        <dbReference type="ARBA" id="ARBA00022763"/>
    </source>
</evidence>
<dbReference type="SMART" id="SM00184">
    <property type="entry name" value="RING"/>
    <property type="match status" value="1"/>
</dbReference>
<feature type="compositionally biased region" description="Basic and acidic residues" evidence="14">
    <location>
        <begin position="833"/>
        <end position="852"/>
    </location>
</feature>
<feature type="region of interest" description="Disordered" evidence="14">
    <location>
        <begin position="1009"/>
        <end position="1045"/>
    </location>
</feature>
<proteinExistence type="predicted"/>
<feature type="domain" description="BRCT" evidence="16">
    <location>
        <begin position="1338"/>
        <end position="1423"/>
    </location>
</feature>
<feature type="region of interest" description="Disordered" evidence="14">
    <location>
        <begin position="791"/>
        <end position="871"/>
    </location>
</feature>
<feature type="region of interest" description="Disordered" evidence="14">
    <location>
        <begin position="953"/>
        <end position="973"/>
    </location>
</feature>
<dbReference type="GO" id="GO:0005694">
    <property type="term" value="C:chromosome"/>
    <property type="evidence" value="ECO:0007669"/>
    <property type="project" value="UniProtKB-SubCell"/>
</dbReference>
<evidence type="ECO:0000256" key="4">
    <source>
        <dbReference type="ARBA" id="ARBA00022723"/>
    </source>
</evidence>
<feature type="compositionally biased region" description="Polar residues" evidence="14">
    <location>
        <begin position="434"/>
        <end position="445"/>
    </location>
</feature>
<accession>A0A8C5BWT4</accession>
<evidence type="ECO:0000256" key="3">
    <source>
        <dbReference type="ARBA" id="ARBA00022454"/>
    </source>
</evidence>
<keyword evidence="5" id="KW-0677">Repeat</keyword>
<dbReference type="GO" id="GO:0000724">
    <property type="term" value="P:double-strand break repair via homologous recombination"/>
    <property type="evidence" value="ECO:0007669"/>
    <property type="project" value="TreeGrafter"/>
</dbReference>
<keyword evidence="7 13" id="KW-0863">Zinc-finger</keyword>
<dbReference type="CDD" id="cd16498">
    <property type="entry name" value="RING-HC_BRCA1"/>
    <property type="match status" value="1"/>
</dbReference>
<keyword evidence="10" id="KW-0539">Nucleus</keyword>
<dbReference type="PROSITE" id="PS00518">
    <property type="entry name" value="ZF_RING_1"/>
    <property type="match status" value="1"/>
</dbReference>
<dbReference type="OMA" id="CNVLQQV"/>
<dbReference type="GO" id="GO:0043009">
    <property type="term" value="P:chordate embryonic development"/>
    <property type="evidence" value="ECO:0007669"/>
    <property type="project" value="TreeGrafter"/>
</dbReference>
<evidence type="ECO:0000256" key="8">
    <source>
        <dbReference type="ARBA" id="ARBA00022833"/>
    </source>
</evidence>
<evidence type="ECO:0000256" key="1">
    <source>
        <dbReference type="ARBA" id="ARBA00004123"/>
    </source>
</evidence>
<feature type="region of interest" description="Disordered" evidence="14">
    <location>
        <begin position="366"/>
        <end position="489"/>
    </location>
</feature>
<keyword evidence="11" id="KW-0131">Cell cycle</keyword>
<dbReference type="Pfam" id="PF00533">
    <property type="entry name" value="BRCT"/>
    <property type="match status" value="2"/>
</dbReference>
<keyword evidence="18" id="KW-1185">Reference proteome</keyword>
<evidence type="ECO:0000256" key="12">
    <source>
        <dbReference type="ARBA" id="ARBA00031556"/>
    </source>
</evidence>
<feature type="compositionally biased region" description="Basic and acidic residues" evidence="14">
    <location>
        <begin position="250"/>
        <end position="260"/>
    </location>
</feature>
<sequence>MKSPRAEDVRRGISALWDTLQCPICLELMTTPVSTKCDHQFCKFCMQKLLEGTKKREANCPVCKTKVTKRSLQESPGFQRLITGLQNMIEAYENDTKTNYFTGLTLQRRRSQSMTETEGSTFLSGNAPDNHHDNGDSEEHGLSGTHSSTVEANNGFASLMDLEDSNCLMVINDGLDTSFSETPQTSGEKGYIRVGISPTVEPVEKQEMAEVVEKATSRPRTRGKKRLAQLEYPPSRLALVADDVMQQQAPKDDAEKETGKTQKIQRQARKSVEKVSQWLLQVPLTENLGSVVHPDPTSDPKGPPTSPGGSISSTSTKILRREKPEGDHKTEEQVGLRRAEPEADQKTEDQVKSLEDQVFGIVYTRRGKRSFSPPQQRLQLIPHDPPPVTEEYNPHADAGESHQPIPGDYETKSNFEAEDGGVEAAEGVVEIPPQVSNHQSSVTDNDFSKEPRALDLSGRSRLAAPQSEEPPPQEGEETDEEGEASSLAFNRAVLKLERKSANRTGHAMQDIDADLNIETAEKLETSPKRRPGLRKGVKRQNRISARGTKPLVLVGALGGEAVPERPQSRMGCGEEHVQIETYPSSEEVGATVGRTTRSRRSLHIAKEVPGSCAGKRPSKRAICTRGQTFIEPGPDKDNLVHPPAKTKIIILDEGNQTGVNVTQKNGCICKDDIGGIEKTGSVEGSVAPLSQTKVLTQMNGSIVEVPNTTSPCEARSPSIVQIDTACRSPAVAVVPSPAPKSIMAANQNGACTEDSPCLIKCVEREEDEDMSDSEVDTEQLMKSFKVAKRKSFHLGSPKGTRSSLRSNKSTQISKTVDDSVPGIECITDQIPKSTEKSATEPSEKQPEMEKSSCGDMVASSYSPRRNTSLSGIRPRGLRRRLVQSEEALKSDNVSLTKCPDSGVGCLSGNTASSTLSPNKAAKSLRCTVTPDASESVLLFSALEVTEDGSLGVTSRSKKRLQTANKPKQPTKRKLDAVTLPKTTPCNSTAMSATQGNTDNSVEVLVNTNGSITPDGLEPQVVESSDKEPECSGLSAGSPIKKNPMRKAHRLESSSDEEIPTLAEIFKCHPPAVQCNGLEGPAEAQNGPQRGSGCEEPNVLATPLANPAVCPPSPDFVEFSQASVDLFDTPAECDIAAIDNGVSMDSSQFSSDLLVTQQRQAMQKELLRLGNLMALVTEVLQEKEEGSGTELPADQPLTGTAVESELPADQPTTGEDLSMPCALEVKQAARDRAPIKTRHSISPHSPVANHVASPAPGLLRPDETAATVPQSAMATRPSTRLSGDTRTPSSQGSKVKWTENKTKPPPRLKNEETATEDQVTRRVSETEPPDATTPKPECVFVMSGLGSSEQVMVRKFAKRIGARVVPQVTPEVTHVIMCTDEDLVCERTLKYFLGIAGRKWVLSFLWISECFKQGDLLDESAFEVRGDVVNGAVHHGPLRARSTGDQDLLMKGYKICFQGSFTDMTKDQMEWMVELCGAAVVKDPLQFDSKKYCHQLLIVQPGTETALTKPSASYGRATVVNRGWLLDSVATYTLQNTDDYRA</sequence>
<keyword evidence="4" id="KW-0479">Metal-binding</keyword>
<feature type="region of interest" description="Disordered" evidence="14">
    <location>
        <begin position="288"/>
        <end position="352"/>
    </location>
</feature>